<sequence>MSENPTEQVKDTVYTAASTSGEWVQQNVVNPVQSYVGGEKTEELGQTTEPEICDEEHRAIDSLDKEKIEAFLREKHKSNAGTKRK</sequence>
<gene>
    <name evidence="1" type="ORF">APUU_40544A</name>
</gene>
<protein>
    <submittedName>
        <fullName evidence="1">Uncharacterized protein</fullName>
    </submittedName>
</protein>
<dbReference type="KEGG" id="apuu:APUU_40544A"/>
<keyword evidence="2" id="KW-1185">Reference proteome</keyword>
<dbReference type="OrthoDB" id="4343623at2759"/>
<reference evidence="1" key="1">
    <citation type="submission" date="2021-01" db="EMBL/GenBank/DDBJ databases">
        <authorList>
            <consortium name="Aspergillus puulaauensis MK2 genome sequencing consortium"/>
            <person name="Kazuki M."/>
            <person name="Futagami T."/>
        </authorList>
    </citation>
    <scope>NUCLEOTIDE SEQUENCE</scope>
    <source>
        <strain evidence="1">MK2</strain>
    </source>
</reference>
<dbReference type="EMBL" id="AP024446">
    <property type="protein sequence ID" value="BCS24100.1"/>
    <property type="molecule type" value="Genomic_DNA"/>
</dbReference>
<name>A0A7R8AP00_9EURO</name>
<evidence type="ECO:0000313" key="2">
    <source>
        <dbReference type="Proteomes" id="UP000654913"/>
    </source>
</evidence>
<dbReference type="GeneID" id="64974105"/>
<evidence type="ECO:0000313" key="1">
    <source>
        <dbReference type="EMBL" id="BCS24100.1"/>
    </source>
</evidence>
<organism evidence="1 2">
    <name type="scientific">Aspergillus puulaauensis</name>
    <dbReference type="NCBI Taxonomy" id="1220207"/>
    <lineage>
        <taxon>Eukaryota</taxon>
        <taxon>Fungi</taxon>
        <taxon>Dikarya</taxon>
        <taxon>Ascomycota</taxon>
        <taxon>Pezizomycotina</taxon>
        <taxon>Eurotiomycetes</taxon>
        <taxon>Eurotiomycetidae</taxon>
        <taxon>Eurotiales</taxon>
        <taxon>Aspergillaceae</taxon>
        <taxon>Aspergillus</taxon>
    </lineage>
</organism>
<proteinExistence type="predicted"/>
<dbReference type="RefSeq" id="XP_041556294.1">
    <property type="nucleotide sequence ID" value="XM_041703627.1"/>
</dbReference>
<dbReference type="AlphaFoldDB" id="A0A7R8AP00"/>
<dbReference type="Proteomes" id="UP000654913">
    <property type="component" value="Chromosome 4"/>
</dbReference>
<reference evidence="1" key="2">
    <citation type="submission" date="2021-02" db="EMBL/GenBank/DDBJ databases">
        <title>Aspergillus puulaauensis MK2 genome sequence.</title>
        <authorList>
            <person name="Futagami T."/>
            <person name="Mori K."/>
            <person name="Kadooka C."/>
            <person name="Tanaka T."/>
        </authorList>
    </citation>
    <scope>NUCLEOTIDE SEQUENCE</scope>
    <source>
        <strain evidence="1">MK2</strain>
    </source>
</reference>
<accession>A0A7R8AP00</accession>